<dbReference type="InterPro" id="IPR050194">
    <property type="entry name" value="Glycosyltransferase_grp1"/>
</dbReference>
<dbReference type="PANTHER" id="PTHR45947">
    <property type="entry name" value="SULFOQUINOVOSYL TRANSFERASE SQD2"/>
    <property type="match status" value="1"/>
</dbReference>
<evidence type="ECO:0000259" key="1">
    <source>
        <dbReference type="Pfam" id="PF00534"/>
    </source>
</evidence>
<accession>A0A9X0QIG9</accession>
<dbReference type="RefSeq" id="WP_183980465.1">
    <property type="nucleotide sequence ID" value="NZ_JACHEB010000011.1"/>
</dbReference>
<dbReference type="PANTHER" id="PTHR45947:SF3">
    <property type="entry name" value="SULFOQUINOVOSYL TRANSFERASE SQD2"/>
    <property type="match status" value="1"/>
</dbReference>
<dbReference type="Proteomes" id="UP000535182">
    <property type="component" value="Unassembled WGS sequence"/>
</dbReference>
<dbReference type="Gene3D" id="3.40.50.2000">
    <property type="entry name" value="Glycogen Phosphorylase B"/>
    <property type="match status" value="2"/>
</dbReference>
<dbReference type="AlphaFoldDB" id="A0A9X0QIG9"/>
<dbReference type="InterPro" id="IPR001296">
    <property type="entry name" value="Glyco_trans_1"/>
</dbReference>
<feature type="domain" description="Glycosyltransferase subfamily 4-like N-terminal" evidence="2">
    <location>
        <begin position="24"/>
        <end position="196"/>
    </location>
</feature>
<dbReference type="Pfam" id="PF00534">
    <property type="entry name" value="Glycos_transf_1"/>
    <property type="match status" value="1"/>
</dbReference>
<proteinExistence type="predicted"/>
<dbReference type="Pfam" id="PF13579">
    <property type="entry name" value="Glyco_trans_4_4"/>
    <property type="match status" value="1"/>
</dbReference>
<dbReference type="SUPFAM" id="SSF53756">
    <property type="entry name" value="UDP-Glycosyltransferase/glycogen phosphorylase"/>
    <property type="match status" value="1"/>
</dbReference>
<protein>
    <submittedName>
        <fullName evidence="3">Glycosyltransferase involved in cell wall biosynthesis</fullName>
    </submittedName>
</protein>
<evidence type="ECO:0000259" key="2">
    <source>
        <dbReference type="Pfam" id="PF13579"/>
    </source>
</evidence>
<evidence type="ECO:0000313" key="4">
    <source>
        <dbReference type="Proteomes" id="UP000535182"/>
    </source>
</evidence>
<evidence type="ECO:0000313" key="3">
    <source>
        <dbReference type="EMBL" id="MBB5330749.1"/>
    </source>
</evidence>
<name>A0A9X0QIG9_9BACT</name>
<dbReference type="CDD" id="cd03801">
    <property type="entry name" value="GT4_PimA-like"/>
    <property type="match status" value="1"/>
</dbReference>
<sequence length="403" mass="44801">MNVLLSAYACMPNSGSEPGNGWNWAMHLAERGIKVTVLTRREGRDEIEAYRRAHPNENLAFGYVSVPTKLFKPGTGMHYALWQMFAVGVARSLNRQCRFDLAHHVTYTSIHVPTQLWRLGIPTVFGPVGGGQTAPASMLEYFGSSRRAEERRTLLTKALPFSPLHRRWLGKMTAVLAANEDTMQLIRAMGRSDVRLQFDNGVGADYLTQEPKSFRLNTPVVRLIWVGRILPRKALPMALDALAKVQHDWTLTIVGNGLAEATVRQMIAERGLSDRVHWAGRRLSWEEVRAAYLEHDVLLFTSLRETSGVQLLEAMAVGLPVITLDLHGARDVVPEEAGIKVPVTTPVEVVCGLANAVDRFASMSVGQKNAMSRASWDFARTSTWASRAAKAETLYAELVERET</sequence>
<reference evidence="3 4" key="1">
    <citation type="submission" date="2020-08" db="EMBL/GenBank/DDBJ databases">
        <title>Genomic Encyclopedia of Type Strains, Phase IV (KMG-V): Genome sequencing to study the core and pangenomes of soil and plant-associated prokaryotes.</title>
        <authorList>
            <person name="Whitman W."/>
        </authorList>
    </citation>
    <scope>NUCLEOTIDE SEQUENCE [LARGE SCALE GENOMIC DNA]</scope>
    <source>
        <strain evidence="3 4">X5P2</strain>
    </source>
</reference>
<feature type="domain" description="Glycosyl transferase family 1" evidence="1">
    <location>
        <begin position="213"/>
        <end position="343"/>
    </location>
</feature>
<organism evidence="3 4">
    <name type="scientific">Tunturiibacter gelidiferens</name>
    <dbReference type="NCBI Taxonomy" id="3069689"/>
    <lineage>
        <taxon>Bacteria</taxon>
        <taxon>Pseudomonadati</taxon>
        <taxon>Acidobacteriota</taxon>
        <taxon>Terriglobia</taxon>
        <taxon>Terriglobales</taxon>
        <taxon>Acidobacteriaceae</taxon>
        <taxon>Tunturiibacter</taxon>
    </lineage>
</organism>
<dbReference type="EMBL" id="JACHEB010000011">
    <property type="protein sequence ID" value="MBB5330749.1"/>
    <property type="molecule type" value="Genomic_DNA"/>
</dbReference>
<gene>
    <name evidence="3" type="ORF">HDF14_004385</name>
</gene>
<keyword evidence="4" id="KW-1185">Reference proteome</keyword>
<comment type="caution">
    <text evidence="3">The sequence shown here is derived from an EMBL/GenBank/DDBJ whole genome shotgun (WGS) entry which is preliminary data.</text>
</comment>
<dbReference type="GO" id="GO:0016757">
    <property type="term" value="F:glycosyltransferase activity"/>
    <property type="evidence" value="ECO:0007669"/>
    <property type="project" value="TreeGrafter"/>
</dbReference>
<dbReference type="InterPro" id="IPR028098">
    <property type="entry name" value="Glyco_trans_4-like_N"/>
</dbReference>